<dbReference type="InterPro" id="IPR005467">
    <property type="entry name" value="His_kinase_dom"/>
</dbReference>
<dbReference type="SMART" id="SM00086">
    <property type="entry name" value="PAC"/>
    <property type="match status" value="1"/>
</dbReference>
<evidence type="ECO:0000256" key="3">
    <source>
        <dbReference type="ARBA" id="ARBA00022553"/>
    </source>
</evidence>
<reference evidence="14 15" key="1">
    <citation type="submission" date="2015-09" db="EMBL/GenBank/DDBJ databases">
        <title>Complete genome sequence of a benzo[a]pyrene-degrading bacterium Altererythrobacter epoxidivorans CGMCC 1.7731T.</title>
        <authorList>
            <person name="Li Z."/>
            <person name="Cheng H."/>
            <person name="Huo Y."/>
            <person name="Xu X."/>
        </authorList>
    </citation>
    <scope>NUCLEOTIDE SEQUENCE [LARGE SCALE GENOMIC DNA]</scope>
    <source>
        <strain evidence="14 15">CGMCC 1.7731</strain>
    </source>
</reference>
<dbReference type="Pfam" id="PF00072">
    <property type="entry name" value="Response_reg"/>
    <property type="match status" value="1"/>
</dbReference>
<dbReference type="SUPFAM" id="SSF47384">
    <property type="entry name" value="Homodimeric domain of signal transducing histidine kinase"/>
    <property type="match status" value="1"/>
</dbReference>
<keyword evidence="9" id="KW-1133">Transmembrane helix</keyword>
<dbReference type="SMART" id="SM00387">
    <property type="entry name" value="HATPase_c"/>
    <property type="match status" value="1"/>
</dbReference>
<evidence type="ECO:0000256" key="7">
    <source>
        <dbReference type="ARBA" id="ARBA00023136"/>
    </source>
</evidence>
<dbReference type="InterPro" id="IPR004358">
    <property type="entry name" value="Sig_transdc_His_kin-like_C"/>
</dbReference>
<name>A0A0M4LVY4_9SPHN</name>
<dbReference type="InterPro" id="IPR011006">
    <property type="entry name" value="CheY-like_superfamily"/>
</dbReference>
<dbReference type="InterPro" id="IPR007891">
    <property type="entry name" value="CHASE3"/>
</dbReference>
<dbReference type="SUPFAM" id="SSF55874">
    <property type="entry name" value="ATPase domain of HSP90 chaperone/DNA topoisomerase II/histidine kinase"/>
    <property type="match status" value="1"/>
</dbReference>
<dbReference type="CDD" id="cd00082">
    <property type="entry name" value="HisKA"/>
    <property type="match status" value="1"/>
</dbReference>
<dbReference type="SUPFAM" id="SSF52172">
    <property type="entry name" value="CheY-like"/>
    <property type="match status" value="1"/>
</dbReference>
<dbReference type="InterPro" id="IPR036890">
    <property type="entry name" value="HATPase_C_sf"/>
</dbReference>
<keyword evidence="6" id="KW-0902">Two-component regulatory system</keyword>
<dbReference type="InterPro" id="IPR003661">
    <property type="entry name" value="HisK_dim/P_dom"/>
</dbReference>
<feature type="domain" description="PAS" evidence="12">
    <location>
        <begin position="226"/>
        <end position="297"/>
    </location>
</feature>
<protein>
    <recommendedName>
        <fullName evidence="2">histidine kinase</fullName>
        <ecNumber evidence="2">2.7.13.3</ecNumber>
    </recommendedName>
</protein>
<feature type="transmembrane region" description="Helical" evidence="9">
    <location>
        <begin position="191"/>
        <end position="213"/>
    </location>
</feature>
<dbReference type="FunFam" id="1.10.287.130:FF:000001">
    <property type="entry name" value="Two-component sensor histidine kinase"/>
    <property type="match status" value="1"/>
</dbReference>
<dbReference type="CDD" id="cd00156">
    <property type="entry name" value="REC"/>
    <property type="match status" value="1"/>
</dbReference>
<gene>
    <name evidence="14" type="ORF">AMC99_02105</name>
</gene>
<accession>A0A0M4LVY4</accession>
<dbReference type="CDD" id="cd00075">
    <property type="entry name" value="HATPase"/>
    <property type="match status" value="1"/>
</dbReference>
<feature type="domain" description="PAC" evidence="13">
    <location>
        <begin position="303"/>
        <end position="355"/>
    </location>
</feature>
<keyword evidence="7 9" id="KW-0472">Membrane</keyword>
<dbReference type="InterPro" id="IPR003594">
    <property type="entry name" value="HATPase_dom"/>
</dbReference>
<keyword evidence="3 8" id="KW-0597">Phosphoprotein</keyword>
<feature type="domain" description="Response regulatory" evidence="11">
    <location>
        <begin position="593"/>
        <end position="706"/>
    </location>
</feature>
<dbReference type="KEGG" id="aep:AMC99_02105"/>
<feature type="modified residue" description="4-aspartylphosphate" evidence="8">
    <location>
        <position position="641"/>
    </location>
</feature>
<comment type="catalytic activity">
    <reaction evidence="1">
        <text>ATP + protein L-histidine = ADP + protein N-phospho-L-histidine.</text>
        <dbReference type="EC" id="2.7.13.3"/>
    </reaction>
</comment>
<dbReference type="AlphaFoldDB" id="A0A0M4LVY4"/>
<dbReference type="STRING" id="361183.AMC99_02105"/>
<dbReference type="CDD" id="cd19410">
    <property type="entry name" value="HK9-like_sensor"/>
    <property type="match status" value="1"/>
</dbReference>
<keyword evidence="9" id="KW-0812">Transmembrane</keyword>
<dbReference type="Pfam" id="PF02518">
    <property type="entry name" value="HATPase_c"/>
    <property type="match status" value="1"/>
</dbReference>
<dbReference type="Pfam" id="PF05227">
    <property type="entry name" value="CHASE3"/>
    <property type="match status" value="1"/>
</dbReference>
<dbReference type="Gene3D" id="3.30.565.10">
    <property type="entry name" value="Histidine kinase-like ATPase, C-terminal domain"/>
    <property type="match status" value="1"/>
</dbReference>
<dbReference type="PANTHER" id="PTHR43711:SF1">
    <property type="entry name" value="HISTIDINE KINASE 1"/>
    <property type="match status" value="1"/>
</dbReference>
<evidence type="ECO:0000256" key="5">
    <source>
        <dbReference type="ARBA" id="ARBA00022777"/>
    </source>
</evidence>
<evidence type="ECO:0000259" key="10">
    <source>
        <dbReference type="PROSITE" id="PS50109"/>
    </source>
</evidence>
<dbReference type="InterPro" id="IPR036097">
    <property type="entry name" value="HisK_dim/P_sf"/>
</dbReference>
<evidence type="ECO:0000313" key="14">
    <source>
        <dbReference type="EMBL" id="ALE17391.1"/>
    </source>
</evidence>
<evidence type="ECO:0000256" key="1">
    <source>
        <dbReference type="ARBA" id="ARBA00000085"/>
    </source>
</evidence>
<dbReference type="InterPro" id="IPR000014">
    <property type="entry name" value="PAS"/>
</dbReference>
<dbReference type="GO" id="GO:0000155">
    <property type="term" value="F:phosphorelay sensor kinase activity"/>
    <property type="evidence" value="ECO:0007669"/>
    <property type="project" value="InterPro"/>
</dbReference>
<evidence type="ECO:0000259" key="11">
    <source>
        <dbReference type="PROSITE" id="PS50110"/>
    </source>
</evidence>
<dbReference type="PROSITE" id="PS50112">
    <property type="entry name" value="PAS"/>
    <property type="match status" value="1"/>
</dbReference>
<organism evidence="14 15">
    <name type="scientific">Altererythrobacter epoxidivorans</name>
    <dbReference type="NCBI Taxonomy" id="361183"/>
    <lineage>
        <taxon>Bacteria</taxon>
        <taxon>Pseudomonadati</taxon>
        <taxon>Pseudomonadota</taxon>
        <taxon>Alphaproteobacteria</taxon>
        <taxon>Sphingomonadales</taxon>
        <taxon>Erythrobacteraceae</taxon>
        <taxon>Altererythrobacter</taxon>
    </lineage>
</organism>
<dbReference type="PROSITE" id="PS50109">
    <property type="entry name" value="HIS_KIN"/>
    <property type="match status" value="1"/>
</dbReference>
<dbReference type="PRINTS" id="PR00344">
    <property type="entry name" value="BCTRLSENSOR"/>
</dbReference>
<evidence type="ECO:0000256" key="2">
    <source>
        <dbReference type="ARBA" id="ARBA00012438"/>
    </source>
</evidence>
<dbReference type="OrthoDB" id="9801651at2"/>
<dbReference type="Gene3D" id="1.10.287.130">
    <property type="match status" value="1"/>
</dbReference>
<evidence type="ECO:0000256" key="4">
    <source>
        <dbReference type="ARBA" id="ARBA00022679"/>
    </source>
</evidence>
<dbReference type="Gene3D" id="3.30.450.20">
    <property type="entry name" value="PAS domain"/>
    <property type="match status" value="1"/>
</dbReference>
<dbReference type="SMART" id="SM00388">
    <property type="entry name" value="HisKA"/>
    <property type="match status" value="1"/>
</dbReference>
<evidence type="ECO:0000313" key="15">
    <source>
        <dbReference type="Proteomes" id="UP000057938"/>
    </source>
</evidence>
<dbReference type="InterPro" id="IPR050736">
    <property type="entry name" value="Sensor_HK_Regulatory"/>
</dbReference>
<dbReference type="EMBL" id="CP012669">
    <property type="protein sequence ID" value="ALE17391.1"/>
    <property type="molecule type" value="Genomic_DNA"/>
</dbReference>
<proteinExistence type="predicted"/>
<keyword evidence="5" id="KW-0418">Kinase</keyword>
<dbReference type="FunFam" id="3.30.565.10:FF:000006">
    <property type="entry name" value="Sensor histidine kinase WalK"/>
    <property type="match status" value="1"/>
</dbReference>
<dbReference type="PANTHER" id="PTHR43711">
    <property type="entry name" value="TWO-COMPONENT HISTIDINE KINASE"/>
    <property type="match status" value="1"/>
</dbReference>
<dbReference type="Pfam" id="PF00512">
    <property type="entry name" value="HisKA"/>
    <property type="match status" value="1"/>
</dbReference>
<dbReference type="Gene3D" id="3.40.50.2300">
    <property type="match status" value="1"/>
</dbReference>
<evidence type="ECO:0000256" key="9">
    <source>
        <dbReference type="SAM" id="Phobius"/>
    </source>
</evidence>
<dbReference type="InterPro" id="IPR000700">
    <property type="entry name" value="PAS-assoc_C"/>
</dbReference>
<dbReference type="InterPro" id="IPR001789">
    <property type="entry name" value="Sig_transdc_resp-reg_receiver"/>
</dbReference>
<dbReference type="RefSeq" id="WP_061926267.1">
    <property type="nucleotide sequence ID" value="NZ_CP012669.1"/>
</dbReference>
<dbReference type="SMART" id="SM00091">
    <property type="entry name" value="PAS"/>
    <property type="match status" value="1"/>
</dbReference>
<keyword evidence="15" id="KW-1185">Reference proteome</keyword>
<feature type="domain" description="Histidine kinase" evidence="10">
    <location>
        <begin position="359"/>
        <end position="578"/>
    </location>
</feature>
<evidence type="ECO:0000259" key="12">
    <source>
        <dbReference type="PROSITE" id="PS50112"/>
    </source>
</evidence>
<dbReference type="CDD" id="cd00130">
    <property type="entry name" value="PAS"/>
    <property type="match status" value="1"/>
</dbReference>
<evidence type="ECO:0000259" key="13">
    <source>
        <dbReference type="PROSITE" id="PS50113"/>
    </source>
</evidence>
<dbReference type="NCBIfam" id="TIGR00229">
    <property type="entry name" value="sensory_box"/>
    <property type="match status" value="1"/>
</dbReference>
<keyword evidence="4" id="KW-0808">Transferase</keyword>
<evidence type="ECO:0000256" key="6">
    <source>
        <dbReference type="ARBA" id="ARBA00023012"/>
    </source>
</evidence>
<dbReference type="EC" id="2.7.13.3" evidence="2"/>
<dbReference type="PATRIC" id="fig|361183.4.peg.2073"/>
<evidence type="ECO:0000256" key="8">
    <source>
        <dbReference type="PROSITE-ProRule" id="PRU00169"/>
    </source>
</evidence>
<sequence>MRLRRRINPWFRRALLALALILIPLSLLGVHVLIQREFAEVRNLRTTAEQTVANRDELAQLLALHLDVETGVRGYVLTGDKNFLRPYLAAIPQRDAHFARLSKDIDSDRQTKLNELMRLSDEKLAHAALNVSDMLAGDAESARRRIAEGHGRDVMDAIRSAIAEMDSEESERLSTLTKAGSGSRDEVERSVTFLVAALAVLLIFVAIIVSSSFRQRHHALERVELLAERQKAMFDGAVDGMLWLDQAGNILRMNPSIIRMFGFSENELIGQHNLVLMQHEHTLEESRAWLASVGEAGADGAGKRQEFIGQRADGSTFETEVAISRVEGEDDGAYSYIASIRDISHRKRAERMKTEFVSTVSHELRTPLTSIAGSLGLVMGGAAGQLEEKPRRLISIAHANCERLIRLINDILDIEKIESGKMEFDYRRVQIGALVNRISEAMTGFAEKHEVSLAVNLPPWPQFIMGDPDRLDQLLTNLISNAIKHSPSGETVEIVGLQHGKSARIEVRDRGAGIPLAFRDRIFGKFAMADASDSRTKGGTGLGLSIAREIAGRHGGEIGFVDRAGGGTIFCVDLPLAGEQPLEISPTDKGLPLVLHLDDDVDCLTVVAGAFANRARVQSVASLSEALDAFAFKNFAALVIDIGLDGANGLTLVEEVRKTDPNLPIILFTAMDESLSRHGADRLLIKSRVSVDSLVETTMDLVAQRTRKAA</sequence>
<dbReference type="InterPro" id="IPR035965">
    <property type="entry name" value="PAS-like_dom_sf"/>
</dbReference>
<dbReference type="Pfam" id="PF13426">
    <property type="entry name" value="PAS_9"/>
    <property type="match status" value="1"/>
</dbReference>
<dbReference type="InterPro" id="IPR001610">
    <property type="entry name" value="PAC"/>
</dbReference>
<dbReference type="PROSITE" id="PS50110">
    <property type="entry name" value="RESPONSE_REGULATORY"/>
    <property type="match status" value="1"/>
</dbReference>
<dbReference type="PROSITE" id="PS50113">
    <property type="entry name" value="PAC"/>
    <property type="match status" value="1"/>
</dbReference>
<dbReference type="Proteomes" id="UP000057938">
    <property type="component" value="Chromosome"/>
</dbReference>
<dbReference type="SUPFAM" id="SSF55785">
    <property type="entry name" value="PYP-like sensor domain (PAS domain)"/>
    <property type="match status" value="1"/>
</dbReference>